<proteinExistence type="predicted"/>
<dbReference type="PROSITE" id="PS51421">
    <property type="entry name" value="RAS"/>
    <property type="match status" value="1"/>
</dbReference>
<feature type="region of interest" description="Disordered" evidence="5">
    <location>
        <begin position="183"/>
        <end position="205"/>
    </location>
</feature>
<dbReference type="GO" id="GO:0003924">
    <property type="term" value="F:GTPase activity"/>
    <property type="evidence" value="ECO:0007669"/>
    <property type="project" value="InterPro"/>
</dbReference>
<reference evidence="6" key="1">
    <citation type="submission" date="2021-02" db="EMBL/GenBank/DDBJ databases">
        <authorList>
            <person name="Nowell W R."/>
        </authorList>
    </citation>
    <scope>NUCLEOTIDE SEQUENCE</scope>
</reference>
<keyword evidence="3" id="KW-0342">GTP-binding</keyword>
<evidence type="ECO:0000256" key="5">
    <source>
        <dbReference type="SAM" id="MobiDB-lite"/>
    </source>
</evidence>
<dbReference type="SMART" id="SM00173">
    <property type="entry name" value="RAS"/>
    <property type="match status" value="2"/>
</dbReference>
<protein>
    <submittedName>
        <fullName evidence="6">Uncharacterized protein</fullName>
    </submittedName>
</protein>
<dbReference type="Pfam" id="PF00071">
    <property type="entry name" value="Ras"/>
    <property type="match status" value="2"/>
</dbReference>
<dbReference type="EMBL" id="CAJOBG010003322">
    <property type="protein sequence ID" value="CAF4057119.1"/>
    <property type="molecule type" value="Genomic_DNA"/>
</dbReference>
<evidence type="ECO:0000256" key="4">
    <source>
        <dbReference type="ARBA" id="ARBA00023136"/>
    </source>
</evidence>
<organism evidence="6 7">
    <name type="scientific">Rotaria magnacalcarata</name>
    <dbReference type="NCBI Taxonomy" id="392030"/>
    <lineage>
        <taxon>Eukaryota</taxon>
        <taxon>Metazoa</taxon>
        <taxon>Spiralia</taxon>
        <taxon>Gnathifera</taxon>
        <taxon>Rotifera</taxon>
        <taxon>Eurotatoria</taxon>
        <taxon>Bdelloidea</taxon>
        <taxon>Philodinida</taxon>
        <taxon>Philodinidae</taxon>
        <taxon>Rotaria</taxon>
    </lineage>
</organism>
<gene>
    <name evidence="6" type="ORF">OVN521_LOCUS18366</name>
</gene>
<dbReference type="FunFam" id="3.40.50.300:FF:000586">
    <property type="entry name" value="Rab family GTPase"/>
    <property type="match status" value="1"/>
</dbReference>
<dbReference type="GO" id="GO:0005525">
    <property type="term" value="F:GTP binding"/>
    <property type="evidence" value="ECO:0007669"/>
    <property type="project" value="UniProtKB-KW"/>
</dbReference>
<dbReference type="PANTHER" id="PTHR47977">
    <property type="entry name" value="RAS-RELATED PROTEIN RAB"/>
    <property type="match status" value="1"/>
</dbReference>
<dbReference type="CDD" id="cd00154">
    <property type="entry name" value="Rab"/>
    <property type="match status" value="1"/>
</dbReference>
<feature type="non-terminal residue" evidence="6">
    <location>
        <position position="1"/>
    </location>
</feature>
<dbReference type="NCBIfam" id="TIGR00231">
    <property type="entry name" value="small_GTP"/>
    <property type="match status" value="2"/>
</dbReference>
<dbReference type="SUPFAM" id="SSF52540">
    <property type="entry name" value="P-loop containing nucleoside triphosphate hydrolases"/>
    <property type="match status" value="2"/>
</dbReference>
<evidence type="ECO:0000313" key="6">
    <source>
        <dbReference type="EMBL" id="CAF4057119.1"/>
    </source>
</evidence>
<dbReference type="InterPro" id="IPR050227">
    <property type="entry name" value="Rab"/>
</dbReference>
<dbReference type="Gene3D" id="3.40.50.300">
    <property type="entry name" value="P-loop containing nucleotide triphosphate hydrolases"/>
    <property type="match status" value="2"/>
</dbReference>
<dbReference type="GO" id="GO:0012505">
    <property type="term" value="C:endomembrane system"/>
    <property type="evidence" value="ECO:0007669"/>
    <property type="project" value="UniProtKB-SubCell"/>
</dbReference>
<name>A0A819S4P8_9BILA</name>
<evidence type="ECO:0000256" key="1">
    <source>
        <dbReference type="ARBA" id="ARBA00004308"/>
    </source>
</evidence>
<dbReference type="Proteomes" id="UP000663866">
    <property type="component" value="Unassembled WGS sequence"/>
</dbReference>
<comment type="caution">
    <text evidence="6">The sequence shown here is derived from an EMBL/GenBank/DDBJ whole genome shotgun (WGS) entry which is preliminary data.</text>
</comment>
<keyword evidence="4" id="KW-0472">Membrane</keyword>
<accession>A0A819S4P8</accession>
<dbReference type="FunFam" id="3.40.50.300:FF:001447">
    <property type="entry name" value="Ras-related protein Rab-1B"/>
    <property type="match status" value="1"/>
</dbReference>
<evidence type="ECO:0000256" key="3">
    <source>
        <dbReference type="ARBA" id="ARBA00023134"/>
    </source>
</evidence>
<dbReference type="InterPro" id="IPR027417">
    <property type="entry name" value="P-loop_NTPase"/>
</dbReference>
<feature type="compositionally biased region" description="Polar residues" evidence="5">
    <location>
        <begin position="188"/>
        <end position="205"/>
    </location>
</feature>
<dbReference type="SMART" id="SM00174">
    <property type="entry name" value="RHO"/>
    <property type="match status" value="1"/>
</dbReference>
<dbReference type="SMART" id="SM00176">
    <property type="entry name" value="RAN"/>
    <property type="match status" value="1"/>
</dbReference>
<dbReference type="InterPro" id="IPR001806">
    <property type="entry name" value="Small_GTPase"/>
</dbReference>
<evidence type="ECO:0000256" key="2">
    <source>
        <dbReference type="ARBA" id="ARBA00022741"/>
    </source>
</evidence>
<dbReference type="InterPro" id="IPR005225">
    <property type="entry name" value="Small_GTP-bd"/>
</dbReference>
<keyword evidence="2" id="KW-0547">Nucleotide-binding</keyword>
<dbReference type="AlphaFoldDB" id="A0A819S4P8"/>
<comment type="subcellular location">
    <subcellularLocation>
        <location evidence="1">Endomembrane system</location>
    </subcellularLocation>
</comment>
<sequence>MAKSNESFAFKILIIGESSVGKSCLMTRFVDETFQSTFLPTIGVDFKVRTLMIDNYPCKVQIWDTAGQERFRVITTTYYRDAAGVLIVYDVTNGGSFASVRRWLDEINKYCEDSIPKLLVGNKDDIIPINKNSISKEVTTQEAENFAREMNLPFFETSAKDNKNVTEAFYALTRLALQKRLQARDQQKPSANNGQANATPLSQSIKDTAGQERFRSITNSYYRGADGIIIVYDVTDSETFVHLKDRFLEIQQFCDSDVPKILVGNKDDANNQQNKAVLSDDARQFAEKYNLLFFEISVKNSKNIADVFNAIARLALKRRLEQSD</sequence>
<dbReference type="PROSITE" id="PS51420">
    <property type="entry name" value="RHO"/>
    <property type="match status" value="1"/>
</dbReference>
<dbReference type="SMART" id="SM00175">
    <property type="entry name" value="RAB"/>
    <property type="match status" value="2"/>
</dbReference>
<dbReference type="PROSITE" id="PS51419">
    <property type="entry name" value="RAB"/>
    <property type="match status" value="2"/>
</dbReference>
<keyword evidence="7" id="KW-1185">Reference proteome</keyword>
<dbReference type="PRINTS" id="PR00449">
    <property type="entry name" value="RASTRNSFRMNG"/>
</dbReference>
<evidence type="ECO:0000313" key="7">
    <source>
        <dbReference type="Proteomes" id="UP000663866"/>
    </source>
</evidence>